<dbReference type="InterPro" id="IPR036291">
    <property type="entry name" value="NAD(P)-bd_dom_sf"/>
</dbReference>
<dbReference type="Gene3D" id="3.40.50.720">
    <property type="entry name" value="NAD(P)-binding Rossmann-like Domain"/>
    <property type="match status" value="1"/>
</dbReference>
<keyword evidence="2 4" id="KW-0560">Oxidoreductase</keyword>
<dbReference type="SUPFAM" id="SSF51735">
    <property type="entry name" value="NAD(P)-binding Rossmann-fold domains"/>
    <property type="match status" value="1"/>
</dbReference>
<evidence type="ECO:0000313" key="7">
    <source>
        <dbReference type="Proteomes" id="UP001069802"/>
    </source>
</evidence>
<organism evidence="6 7">
    <name type="scientific">Kiloniella laminariae</name>
    <dbReference type="NCBI Taxonomy" id="454162"/>
    <lineage>
        <taxon>Bacteria</taxon>
        <taxon>Pseudomonadati</taxon>
        <taxon>Pseudomonadota</taxon>
        <taxon>Alphaproteobacteria</taxon>
        <taxon>Rhodospirillales</taxon>
        <taxon>Kiloniellaceae</taxon>
        <taxon>Kiloniella</taxon>
    </lineage>
</organism>
<evidence type="ECO:0000256" key="4">
    <source>
        <dbReference type="RuleBase" id="RU004417"/>
    </source>
</evidence>
<feature type="domain" description="Glutamate/phenylalanine/leucine/valine/L-tryptophan dehydrogenase C-terminal" evidence="5">
    <location>
        <begin position="144"/>
        <end position="352"/>
    </location>
</feature>
<dbReference type="InterPro" id="IPR016211">
    <property type="entry name" value="Glu/Phe/Leu/Val/Trp_DH_bac/arc"/>
</dbReference>
<sequence>MGVFKNEAFAGHEQVVFCHDATSGLKAIIAVHSTALGPAAGGCRMWSYASDDEALRDALRLSKGMSYKNAMAGLDLGGGKAVIIGDAKKDKSEALFRAFGRFVEGLSGKYITAEDVGISVSDMEIVARETAHVGGLNTGKAASGDPSPFTARGTYNGIVAAVRHRLARENLKGLRVAVQGLGHVGWHLCEELHAAGAKLIVADINDAVVQKAVATFGASAVSCDEILFYNVDVLAPCALGAVLNEQTIPRIKAPIVAGAANNQLASATDGHLLRLQKILYAPDYVINAGGIINVAGEIGGRYDRASVERKVANIHDVLLDIFKRADHEGRSTSDVADSMAQEKILQAQQLHGNDMQIGKTAKNVA</sequence>
<comment type="caution">
    <text evidence="6">The sequence shown here is derived from an EMBL/GenBank/DDBJ whole genome shotgun (WGS) entry which is preliminary data.</text>
</comment>
<proteinExistence type="inferred from homology"/>
<dbReference type="InterPro" id="IPR006095">
    <property type="entry name" value="Glu/Leu/Phe/Val/Trp_DH"/>
</dbReference>
<dbReference type="SUPFAM" id="SSF53223">
    <property type="entry name" value="Aminoacid dehydrogenase-like, N-terminal domain"/>
    <property type="match status" value="1"/>
</dbReference>
<dbReference type="PIRSF" id="PIRSF000188">
    <property type="entry name" value="Phe_leu_dh"/>
    <property type="match status" value="1"/>
</dbReference>
<dbReference type="PRINTS" id="PR00082">
    <property type="entry name" value="GLFDHDRGNASE"/>
</dbReference>
<gene>
    <name evidence="6" type="ORF">O4H49_17030</name>
</gene>
<evidence type="ECO:0000256" key="1">
    <source>
        <dbReference type="ARBA" id="ARBA00006382"/>
    </source>
</evidence>
<evidence type="ECO:0000256" key="3">
    <source>
        <dbReference type="ARBA" id="ARBA00023027"/>
    </source>
</evidence>
<dbReference type="Proteomes" id="UP001069802">
    <property type="component" value="Unassembled WGS sequence"/>
</dbReference>
<dbReference type="SMART" id="SM00839">
    <property type="entry name" value="ELFV_dehydrog"/>
    <property type="match status" value="1"/>
</dbReference>
<dbReference type="InterPro" id="IPR006097">
    <property type="entry name" value="Glu/Leu/Phe/Val/Trp_DH_dimer"/>
</dbReference>
<dbReference type="Gene3D" id="3.40.50.10860">
    <property type="entry name" value="Leucine Dehydrogenase, chain A, domain 1"/>
    <property type="match status" value="1"/>
</dbReference>
<evidence type="ECO:0000259" key="5">
    <source>
        <dbReference type="SMART" id="SM00839"/>
    </source>
</evidence>
<dbReference type="Pfam" id="PF02812">
    <property type="entry name" value="ELFV_dehydrog_N"/>
    <property type="match status" value="1"/>
</dbReference>
<dbReference type="InterPro" id="IPR046346">
    <property type="entry name" value="Aminoacid_DH-like_N_sf"/>
</dbReference>
<dbReference type="PANTHER" id="PTHR42722">
    <property type="entry name" value="LEUCINE DEHYDROGENASE"/>
    <property type="match status" value="1"/>
</dbReference>
<comment type="similarity">
    <text evidence="1 4">Belongs to the Glu/Leu/Phe/Val dehydrogenases family.</text>
</comment>
<accession>A0ABT4LN33</accession>
<evidence type="ECO:0000313" key="6">
    <source>
        <dbReference type="EMBL" id="MCZ4282494.1"/>
    </source>
</evidence>
<dbReference type="EMBL" id="JAPWGY010000008">
    <property type="protein sequence ID" value="MCZ4282494.1"/>
    <property type="molecule type" value="Genomic_DNA"/>
</dbReference>
<dbReference type="InterPro" id="IPR006096">
    <property type="entry name" value="Glu/Leu/Phe/Val/Trp_DH_C"/>
</dbReference>
<keyword evidence="7" id="KW-1185">Reference proteome</keyword>
<dbReference type="Pfam" id="PF00208">
    <property type="entry name" value="ELFV_dehydrog"/>
    <property type="match status" value="1"/>
</dbReference>
<reference evidence="6" key="1">
    <citation type="submission" date="2022-12" db="EMBL/GenBank/DDBJ databases">
        <title>Bacterial isolates from different developmental stages of Nematostella vectensis.</title>
        <authorList>
            <person name="Fraune S."/>
        </authorList>
    </citation>
    <scope>NUCLEOTIDE SEQUENCE</scope>
    <source>
        <strain evidence="6">G21630-S1</strain>
    </source>
</reference>
<name>A0ABT4LN33_9PROT</name>
<protein>
    <submittedName>
        <fullName evidence="6">Amino acid dehydrogenase</fullName>
    </submittedName>
</protein>
<keyword evidence="3" id="KW-0520">NAD</keyword>
<dbReference type="CDD" id="cd01075">
    <property type="entry name" value="NAD_bind_Leu_Phe_Val_DH"/>
    <property type="match status" value="1"/>
</dbReference>
<dbReference type="RefSeq" id="WP_269424639.1">
    <property type="nucleotide sequence ID" value="NZ_JAPWGY010000008.1"/>
</dbReference>
<evidence type="ECO:0000256" key="2">
    <source>
        <dbReference type="ARBA" id="ARBA00023002"/>
    </source>
</evidence>
<dbReference type="PANTHER" id="PTHR42722:SF1">
    <property type="entry name" value="VALINE DEHYDROGENASE"/>
    <property type="match status" value="1"/>
</dbReference>